<evidence type="ECO:0000256" key="1">
    <source>
        <dbReference type="SAM" id="Phobius"/>
    </source>
</evidence>
<keyword evidence="1" id="KW-1133">Transmembrane helix</keyword>
<dbReference type="RefSeq" id="WP_380963598.1">
    <property type="nucleotide sequence ID" value="NZ_JBHTCO010000004.1"/>
</dbReference>
<evidence type="ECO:0000313" key="3">
    <source>
        <dbReference type="Proteomes" id="UP001596505"/>
    </source>
</evidence>
<dbReference type="InterPro" id="IPR036514">
    <property type="entry name" value="SGNH_hydro_sf"/>
</dbReference>
<keyword evidence="1" id="KW-0812">Transmembrane</keyword>
<keyword evidence="1" id="KW-0472">Membrane</keyword>
<accession>A0ABW2PXR7</accession>
<dbReference type="EMBL" id="JBHTCO010000004">
    <property type="protein sequence ID" value="MFC7392011.1"/>
    <property type="molecule type" value="Genomic_DNA"/>
</dbReference>
<proteinExistence type="predicted"/>
<evidence type="ECO:0000313" key="2">
    <source>
        <dbReference type="EMBL" id="MFC7392011.1"/>
    </source>
</evidence>
<dbReference type="Proteomes" id="UP001596505">
    <property type="component" value="Unassembled WGS sequence"/>
</dbReference>
<name>A0ABW2PXR7_9BACL</name>
<keyword evidence="3" id="KW-1185">Reference proteome</keyword>
<dbReference type="Gene3D" id="3.40.50.1110">
    <property type="entry name" value="SGNH hydrolase"/>
    <property type="match status" value="1"/>
</dbReference>
<keyword evidence="2" id="KW-0378">Hydrolase</keyword>
<protein>
    <submittedName>
        <fullName evidence="2">SGNH/GDSL hydrolase family protein</fullName>
    </submittedName>
</protein>
<gene>
    <name evidence="2" type="ORF">ACFQRG_03370</name>
</gene>
<sequence length="385" mass="44036">MKELKKIGLPLVFVFVVVIIIGFIQSAFYSPVESSSEDVSANSEQRPMLILAGIDSLTNGPIYHKEKSRYLDDFIPRMHKYFGNGGPGYVPFDSIYFKQEHGSFHFSYGMKEINDLTPGQYPSQYSLDLKGMYTTNGWLNWMTVKFPKGWNWTYGKIFYLKQPHGGSFNVGYRQSDKALTVKTNSQHISLGVINLPKNIYNGQLEFSHINGKVTIFGGEFLNNKGVALSRIGQGGDHLAWHALIDNHMMDEWLKELNPQLLMLNAGMNDRRFLTASQYQKDLTNYLEPFNREKTDILLIAPNAILGDNTRLKQYRQVLRQYADKDNTGYISNEDAIGHSYLEAKSKNLMGDRIHPDALGSKIISQHLFNYLMRNSQYDSLFHKKS</sequence>
<dbReference type="SUPFAM" id="SSF52266">
    <property type="entry name" value="SGNH hydrolase"/>
    <property type="match status" value="1"/>
</dbReference>
<dbReference type="GO" id="GO:0016787">
    <property type="term" value="F:hydrolase activity"/>
    <property type="evidence" value="ECO:0007669"/>
    <property type="project" value="UniProtKB-KW"/>
</dbReference>
<organism evidence="2 3">
    <name type="scientific">Scopulibacillus cellulosilyticus</name>
    <dbReference type="NCBI Taxonomy" id="2665665"/>
    <lineage>
        <taxon>Bacteria</taxon>
        <taxon>Bacillati</taxon>
        <taxon>Bacillota</taxon>
        <taxon>Bacilli</taxon>
        <taxon>Bacillales</taxon>
        <taxon>Sporolactobacillaceae</taxon>
        <taxon>Scopulibacillus</taxon>
    </lineage>
</organism>
<comment type="caution">
    <text evidence="2">The sequence shown here is derived from an EMBL/GenBank/DDBJ whole genome shotgun (WGS) entry which is preliminary data.</text>
</comment>
<reference evidence="3" key="1">
    <citation type="journal article" date="2019" name="Int. J. Syst. Evol. Microbiol.">
        <title>The Global Catalogue of Microorganisms (GCM) 10K type strain sequencing project: providing services to taxonomists for standard genome sequencing and annotation.</title>
        <authorList>
            <consortium name="The Broad Institute Genomics Platform"/>
            <consortium name="The Broad Institute Genome Sequencing Center for Infectious Disease"/>
            <person name="Wu L."/>
            <person name="Ma J."/>
        </authorList>
    </citation>
    <scope>NUCLEOTIDE SEQUENCE [LARGE SCALE GENOMIC DNA]</scope>
    <source>
        <strain evidence="3">CGMCC 1.16305</strain>
    </source>
</reference>
<feature type="transmembrane region" description="Helical" evidence="1">
    <location>
        <begin position="7"/>
        <end position="29"/>
    </location>
</feature>
<dbReference type="Gene3D" id="2.60.120.1360">
    <property type="match status" value="1"/>
</dbReference>